<reference evidence="3" key="1">
    <citation type="submission" date="2022-04" db="EMBL/GenBank/DDBJ databases">
        <title>Carnegiea gigantea Genome sequencing and assembly v2.</title>
        <authorList>
            <person name="Copetti D."/>
            <person name="Sanderson M.J."/>
            <person name="Burquez A."/>
            <person name="Wojciechowski M.F."/>
        </authorList>
    </citation>
    <scope>NUCLEOTIDE SEQUENCE</scope>
    <source>
        <strain evidence="3">SGP5-SGP5p</strain>
        <tissue evidence="3">Aerial part</tissue>
    </source>
</reference>
<feature type="domain" description="RING-type" evidence="2">
    <location>
        <begin position="171"/>
        <end position="209"/>
    </location>
</feature>
<dbReference type="GO" id="GO:0061630">
    <property type="term" value="F:ubiquitin protein ligase activity"/>
    <property type="evidence" value="ECO:0007669"/>
    <property type="project" value="TreeGrafter"/>
</dbReference>
<name>A0A9Q1KZB8_9CARY</name>
<organism evidence="3 4">
    <name type="scientific">Carnegiea gigantea</name>
    <dbReference type="NCBI Taxonomy" id="171969"/>
    <lineage>
        <taxon>Eukaryota</taxon>
        <taxon>Viridiplantae</taxon>
        <taxon>Streptophyta</taxon>
        <taxon>Embryophyta</taxon>
        <taxon>Tracheophyta</taxon>
        <taxon>Spermatophyta</taxon>
        <taxon>Magnoliopsida</taxon>
        <taxon>eudicotyledons</taxon>
        <taxon>Gunneridae</taxon>
        <taxon>Pentapetalae</taxon>
        <taxon>Caryophyllales</taxon>
        <taxon>Cactineae</taxon>
        <taxon>Cactaceae</taxon>
        <taxon>Cactoideae</taxon>
        <taxon>Echinocereeae</taxon>
        <taxon>Carnegiea</taxon>
    </lineage>
</organism>
<dbReference type="PANTHER" id="PTHR15315:SF22">
    <property type="entry name" value="OS01G0905700 PROTEIN"/>
    <property type="match status" value="1"/>
</dbReference>
<gene>
    <name evidence="3" type="ORF">Cgig2_018200</name>
</gene>
<dbReference type="GO" id="GO:0008270">
    <property type="term" value="F:zinc ion binding"/>
    <property type="evidence" value="ECO:0007669"/>
    <property type="project" value="UniProtKB-KW"/>
</dbReference>
<sequence length="267" mass="31131">MWQKQPTRSSYRESIKALEADIQHANTLASSLPRDYCGDYVQMRLSCSPLAPFLLYLIEWMDYTCTDALPNFLGLHHILVHKVYVDGTPTMSSQEKRATLREFYDIELGMFVENYLLAAVIYPSLRQLEGNLIDFDEKSKRSARSTDILSRKRVDEKRRMFDKDFDRDDECGICMEPGTKMVLPTCGHCLCIRCFHDWNSRSRSCPFCRGSLKRVSSKDLWVLTSDYHEVVDPITIARESLSRFYMYIESLPLVAPDTHFFVHDYMI</sequence>
<dbReference type="AlphaFoldDB" id="A0A9Q1KZB8"/>
<dbReference type="OrthoDB" id="1630758at2759"/>
<dbReference type="InterPro" id="IPR001841">
    <property type="entry name" value="Znf_RING"/>
</dbReference>
<dbReference type="PANTHER" id="PTHR15315">
    <property type="entry name" value="RING FINGER PROTEIN 41, 151"/>
    <property type="match status" value="1"/>
</dbReference>
<accession>A0A9Q1KZB8</accession>
<protein>
    <recommendedName>
        <fullName evidence="2">RING-type domain-containing protein</fullName>
    </recommendedName>
</protein>
<evidence type="ECO:0000259" key="2">
    <source>
        <dbReference type="PROSITE" id="PS50089"/>
    </source>
</evidence>
<dbReference type="SMART" id="SM00184">
    <property type="entry name" value="RING"/>
    <property type="match status" value="1"/>
</dbReference>
<dbReference type="Pfam" id="PF13920">
    <property type="entry name" value="zf-C3HC4_3"/>
    <property type="match status" value="1"/>
</dbReference>
<evidence type="ECO:0000313" key="3">
    <source>
        <dbReference type="EMBL" id="KAJ8451566.1"/>
    </source>
</evidence>
<dbReference type="EMBL" id="JAKOGI010000008">
    <property type="protein sequence ID" value="KAJ8451566.1"/>
    <property type="molecule type" value="Genomic_DNA"/>
</dbReference>
<dbReference type="SUPFAM" id="SSF57850">
    <property type="entry name" value="RING/U-box"/>
    <property type="match status" value="1"/>
</dbReference>
<keyword evidence="1" id="KW-0479">Metal-binding</keyword>
<dbReference type="Proteomes" id="UP001153076">
    <property type="component" value="Unassembled WGS sequence"/>
</dbReference>
<dbReference type="PROSITE" id="PS50089">
    <property type="entry name" value="ZF_RING_2"/>
    <property type="match status" value="1"/>
</dbReference>
<keyword evidence="1" id="KW-0862">Zinc</keyword>
<evidence type="ECO:0000313" key="4">
    <source>
        <dbReference type="Proteomes" id="UP001153076"/>
    </source>
</evidence>
<keyword evidence="4" id="KW-1185">Reference proteome</keyword>
<evidence type="ECO:0000256" key="1">
    <source>
        <dbReference type="PROSITE-ProRule" id="PRU00175"/>
    </source>
</evidence>
<dbReference type="Gene3D" id="3.30.40.10">
    <property type="entry name" value="Zinc/RING finger domain, C3HC4 (zinc finger)"/>
    <property type="match status" value="1"/>
</dbReference>
<comment type="caution">
    <text evidence="3">The sequence shown here is derived from an EMBL/GenBank/DDBJ whole genome shotgun (WGS) entry which is preliminary data.</text>
</comment>
<keyword evidence="1" id="KW-0863">Zinc-finger</keyword>
<dbReference type="GO" id="GO:0016567">
    <property type="term" value="P:protein ubiquitination"/>
    <property type="evidence" value="ECO:0007669"/>
    <property type="project" value="TreeGrafter"/>
</dbReference>
<dbReference type="InterPro" id="IPR013083">
    <property type="entry name" value="Znf_RING/FYVE/PHD"/>
</dbReference>
<proteinExistence type="predicted"/>